<dbReference type="InterPro" id="IPR025476">
    <property type="entry name" value="Helitron_helicase-like"/>
</dbReference>
<dbReference type="GeneID" id="64668639"/>
<evidence type="ECO:0000313" key="3">
    <source>
        <dbReference type="Proteomes" id="UP001195769"/>
    </source>
</evidence>
<sequence>MGVSDPESDKISGRTFTAAALRNLFSRSTSQPDLIVHRGSQAITEYHNPDLLVGMYPTLFPCGIGGFEDPQRPTALSFEVQAHYYLTLVDRSFRYHHSYLFVALNMIQRRAAHLQTFFTVRKSNFDNVARKLTQVSAQVLDDLAFRLEREHNYSQLSTEEKSALKLLRQVNTMSARIPGSQASKIYVRNEIRGYFSYFGLPHLFFTFNPSAVHSPIFQVMYGDHAVDLSARFPRLVSARERALRLAQDPVAGADFFEFSWRCCFEHLLGWDFKVNCSSPTGGLFGHLRAFFGSSE</sequence>
<dbReference type="AlphaFoldDB" id="A0AAD4HQM8"/>
<dbReference type="RefSeq" id="XP_041232100.1">
    <property type="nucleotide sequence ID" value="XM_041374341.1"/>
</dbReference>
<dbReference type="Pfam" id="PF14214">
    <property type="entry name" value="Helitron_like_N"/>
    <property type="match status" value="1"/>
</dbReference>
<gene>
    <name evidence="2" type="ORF">F5891DRAFT_941438</name>
</gene>
<keyword evidence="3" id="KW-1185">Reference proteome</keyword>
<feature type="domain" description="Helitron helicase-like" evidence="1">
    <location>
        <begin position="83"/>
        <end position="295"/>
    </location>
</feature>
<dbReference type="EMBL" id="JABBWK010000004">
    <property type="protein sequence ID" value="KAG1906525.1"/>
    <property type="molecule type" value="Genomic_DNA"/>
</dbReference>
<accession>A0AAD4HQM8</accession>
<proteinExistence type="predicted"/>
<evidence type="ECO:0000313" key="2">
    <source>
        <dbReference type="EMBL" id="KAG1906525.1"/>
    </source>
</evidence>
<comment type="caution">
    <text evidence="2">The sequence shown here is derived from an EMBL/GenBank/DDBJ whole genome shotgun (WGS) entry which is preliminary data.</text>
</comment>
<feature type="non-terminal residue" evidence="2">
    <location>
        <position position="295"/>
    </location>
</feature>
<reference evidence="2" key="1">
    <citation type="journal article" date="2020" name="New Phytol.">
        <title>Comparative genomics reveals dynamic genome evolution in host specialist ectomycorrhizal fungi.</title>
        <authorList>
            <person name="Lofgren L.A."/>
            <person name="Nguyen N.H."/>
            <person name="Vilgalys R."/>
            <person name="Ruytinx J."/>
            <person name="Liao H.L."/>
            <person name="Branco S."/>
            <person name="Kuo A."/>
            <person name="LaButti K."/>
            <person name="Lipzen A."/>
            <person name="Andreopoulos W."/>
            <person name="Pangilinan J."/>
            <person name="Riley R."/>
            <person name="Hundley H."/>
            <person name="Na H."/>
            <person name="Barry K."/>
            <person name="Grigoriev I.V."/>
            <person name="Stajich J.E."/>
            <person name="Kennedy P.G."/>
        </authorList>
    </citation>
    <scope>NUCLEOTIDE SEQUENCE</scope>
    <source>
        <strain evidence="2">FC203</strain>
    </source>
</reference>
<organism evidence="2 3">
    <name type="scientific">Suillus fuscotomentosus</name>
    <dbReference type="NCBI Taxonomy" id="1912939"/>
    <lineage>
        <taxon>Eukaryota</taxon>
        <taxon>Fungi</taxon>
        <taxon>Dikarya</taxon>
        <taxon>Basidiomycota</taxon>
        <taxon>Agaricomycotina</taxon>
        <taxon>Agaricomycetes</taxon>
        <taxon>Agaricomycetidae</taxon>
        <taxon>Boletales</taxon>
        <taxon>Suillineae</taxon>
        <taxon>Suillaceae</taxon>
        <taxon>Suillus</taxon>
    </lineage>
</organism>
<name>A0AAD4HQM8_9AGAM</name>
<dbReference type="Proteomes" id="UP001195769">
    <property type="component" value="Unassembled WGS sequence"/>
</dbReference>
<evidence type="ECO:0000259" key="1">
    <source>
        <dbReference type="Pfam" id="PF14214"/>
    </source>
</evidence>
<protein>
    <recommendedName>
        <fullName evidence="1">Helitron helicase-like domain-containing protein</fullName>
    </recommendedName>
</protein>